<reference evidence="1 2" key="1">
    <citation type="submission" date="2021-12" db="EMBL/GenBank/DDBJ databases">
        <title>Genome sequence of Kibdelosporangium philippinense ATCC 49844.</title>
        <authorList>
            <person name="Fedorov E.A."/>
            <person name="Omeragic M."/>
            <person name="Shalygina K.F."/>
            <person name="Maclea K.S."/>
        </authorList>
    </citation>
    <scope>NUCLEOTIDE SEQUENCE [LARGE SCALE GENOMIC DNA]</scope>
    <source>
        <strain evidence="1 2">ATCC 49844</strain>
    </source>
</reference>
<dbReference type="RefSeq" id="WP_233731120.1">
    <property type="nucleotide sequence ID" value="NZ_JAJVCN010000004.1"/>
</dbReference>
<gene>
    <name evidence="1" type="ORF">LWC34_43285</name>
</gene>
<evidence type="ECO:0000313" key="2">
    <source>
        <dbReference type="Proteomes" id="UP001521150"/>
    </source>
</evidence>
<keyword evidence="2" id="KW-1185">Reference proteome</keyword>
<protein>
    <submittedName>
        <fullName evidence="1">Uncharacterized protein</fullName>
    </submittedName>
</protein>
<accession>A0ABS8ZT22</accession>
<dbReference type="EMBL" id="JAJVCN010000004">
    <property type="protein sequence ID" value="MCE7009588.1"/>
    <property type="molecule type" value="Genomic_DNA"/>
</dbReference>
<organism evidence="1 2">
    <name type="scientific">Kibdelosporangium philippinense</name>
    <dbReference type="NCBI Taxonomy" id="211113"/>
    <lineage>
        <taxon>Bacteria</taxon>
        <taxon>Bacillati</taxon>
        <taxon>Actinomycetota</taxon>
        <taxon>Actinomycetes</taxon>
        <taxon>Pseudonocardiales</taxon>
        <taxon>Pseudonocardiaceae</taxon>
        <taxon>Kibdelosporangium</taxon>
    </lineage>
</organism>
<proteinExistence type="predicted"/>
<comment type="caution">
    <text evidence="1">The sequence shown here is derived from an EMBL/GenBank/DDBJ whole genome shotgun (WGS) entry which is preliminary data.</text>
</comment>
<name>A0ABS8ZT22_9PSEU</name>
<evidence type="ECO:0000313" key="1">
    <source>
        <dbReference type="EMBL" id="MCE7009588.1"/>
    </source>
</evidence>
<sequence>MRSVEDAVPLARSLLGQSIPSVEELFEAVRAYAQLEFAADDDGFLLQYCAGSWNDPPVFEAGFTRQFDDDKGLLQIDLMYGYAVDAELKSLCGNGEWWFRGYGVPFDSWLSSARDHEIWEVLRTRSPTGFAVSQDRPGC</sequence>
<dbReference type="Proteomes" id="UP001521150">
    <property type="component" value="Unassembled WGS sequence"/>
</dbReference>